<accession>A0A3B4WY72</accession>
<dbReference type="AlphaFoldDB" id="A0A3B4WY72"/>
<dbReference type="PROSITE" id="PS51225">
    <property type="entry name" value="MARVEL"/>
    <property type="match status" value="1"/>
</dbReference>
<protein>
    <recommendedName>
        <fullName evidence="9">MARVEL domain-containing protein</fullName>
    </recommendedName>
</protein>
<evidence type="ECO:0000256" key="4">
    <source>
        <dbReference type="ARBA" id="ARBA00022989"/>
    </source>
</evidence>
<reference evidence="10" key="2">
    <citation type="submission" date="2025-09" db="UniProtKB">
        <authorList>
            <consortium name="Ensembl"/>
        </authorList>
    </citation>
    <scope>IDENTIFICATION</scope>
</reference>
<evidence type="ECO:0000256" key="7">
    <source>
        <dbReference type="PROSITE-ProRule" id="PRU00581"/>
    </source>
</evidence>
<evidence type="ECO:0000256" key="3">
    <source>
        <dbReference type="ARBA" id="ARBA00022692"/>
    </source>
</evidence>
<evidence type="ECO:0000259" key="9">
    <source>
        <dbReference type="PROSITE" id="PS51225"/>
    </source>
</evidence>
<feature type="transmembrane region" description="Helical" evidence="8">
    <location>
        <begin position="42"/>
        <end position="71"/>
    </location>
</feature>
<dbReference type="Proteomes" id="UP000261360">
    <property type="component" value="Unplaced"/>
</dbReference>
<organism evidence="10 11">
    <name type="scientific">Seriola lalandi dorsalis</name>
    <dbReference type="NCBI Taxonomy" id="1841481"/>
    <lineage>
        <taxon>Eukaryota</taxon>
        <taxon>Metazoa</taxon>
        <taxon>Chordata</taxon>
        <taxon>Craniata</taxon>
        <taxon>Vertebrata</taxon>
        <taxon>Euteleostomi</taxon>
        <taxon>Actinopterygii</taxon>
        <taxon>Neopterygii</taxon>
        <taxon>Teleostei</taxon>
        <taxon>Neoteleostei</taxon>
        <taxon>Acanthomorphata</taxon>
        <taxon>Carangaria</taxon>
        <taxon>Carangiformes</taxon>
        <taxon>Carangidae</taxon>
        <taxon>Seriola</taxon>
    </lineage>
</organism>
<reference evidence="10" key="1">
    <citation type="submission" date="2025-08" db="UniProtKB">
        <authorList>
            <consortium name="Ensembl"/>
        </authorList>
    </citation>
    <scope>IDENTIFICATION</scope>
</reference>
<evidence type="ECO:0000256" key="8">
    <source>
        <dbReference type="SAM" id="Phobius"/>
    </source>
</evidence>
<dbReference type="PANTHER" id="PTHR10306:SF16">
    <property type="entry name" value="SYNAPTOPORIN"/>
    <property type="match status" value="1"/>
</dbReference>
<comment type="similarity">
    <text evidence="2">Belongs to the synaptophysin/synaptobrevin family.</text>
</comment>
<dbReference type="Ensembl" id="ENSSLDT00000005896.1">
    <property type="protein sequence ID" value="ENSSLDP00000005703.1"/>
    <property type="gene ID" value="ENSSLDG00000004545.1"/>
</dbReference>
<dbReference type="InterPro" id="IPR001285">
    <property type="entry name" value="Synaptophysin/porin"/>
</dbReference>
<dbReference type="InterPro" id="IPR008253">
    <property type="entry name" value="Marvel"/>
</dbReference>
<name>A0A3B4WY72_SERLL</name>
<evidence type="ECO:0000256" key="6">
    <source>
        <dbReference type="ARBA" id="ARBA00023180"/>
    </source>
</evidence>
<keyword evidence="4 8" id="KW-1133">Transmembrane helix</keyword>
<keyword evidence="3 7" id="KW-0812">Transmembrane</keyword>
<keyword evidence="5 7" id="KW-0472">Membrane</keyword>
<dbReference type="STRING" id="1841481.ENSSLDP00000005703"/>
<feature type="domain" description="MARVEL" evidence="9">
    <location>
        <begin position="1"/>
        <end position="75"/>
    </location>
</feature>
<evidence type="ECO:0000313" key="11">
    <source>
        <dbReference type="Proteomes" id="UP000261360"/>
    </source>
</evidence>
<dbReference type="GO" id="GO:0030672">
    <property type="term" value="C:synaptic vesicle membrane"/>
    <property type="evidence" value="ECO:0007669"/>
    <property type="project" value="TreeGrafter"/>
</dbReference>
<evidence type="ECO:0000256" key="1">
    <source>
        <dbReference type="ARBA" id="ARBA00004141"/>
    </source>
</evidence>
<proteinExistence type="inferred from homology"/>
<keyword evidence="11" id="KW-1185">Reference proteome</keyword>
<evidence type="ECO:0000256" key="2">
    <source>
        <dbReference type="ARBA" id="ARBA00006476"/>
    </source>
</evidence>
<comment type="subcellular location">
    <subcellularLocation>
        <location evidence="1">Membrane</location>
        <topology evidence="1">Multi-pass membrane protein</topology>
    </subcellularLocation>
</comment>
<dbReference type="PANTHER" id="PTHR10306">
    <property type="entry name" value="SYNAPTOPHYSIN"/>
    <property type="match status" value="1"/>
</dbReference>
<evidence type="ECO:0000256" key="5">
    <source>
        <dbReference type="ARBA" id="ARBA00023136"/>
    </source>
</evidence>
<sequence length="98" mass="11153">MIILSCDFVVTVIFSFMWLASSCCWAKTLSDIKTATNPTQVLLYLFLLLFCLQVFGFVNVVLWVGNIWFVFKETGKKNLYIPPFGGCIRGTVARSTWL</sequence>
<evidence type="ECO:0000313" key="10">
    <source>
        <dbReference type="Ensembl" id="ENSSLDP00000005703.1"/>
    </source>
</evidence>
<keyword evidence="6" id="KW-0325">Glycoprotein</keyword>